<accession>A0A4R2P0T2</accession>
<feature type="region of interest" description="Disordered" evidence="1">
    <location>
        <begin position="90"/>
        <end position="111"/>
    </location>
</feature>
<evidence type="ECO:0008006" key="4">
    <source>
        <dbReference type="Google" id="ProtNLM"/>
    </source>
</evidence>
<dbReference type="SUPFAM" id="SSF140566">
    <property type="entry name" value="FlgN-like"/>
    <property type="match status" value="1"/>
</dbReference>
<evidence type="ECO:0000313" key="2">
    <source>
        <dbReference type="EMBL" id="TCP27668.1"/>
    </source>
</evidence>
<organism evidence="2 3">
    <name type="scientific">Rhodovulum adriaticum</name>
    <name type="common">Rhodopseudomonas adriatica</name>
    <dbReference type="NCBI Taxonomy" id="35804"/>
    <lineage>
        <taxon>Bacteria</taxon>
        <taxon>Pseudomonadati</taxon>
        <taxon>Pseudomonadota</taxon>
        <taxon>Alphaproteobacteria</taxon>
        <taxon>Rhodobacterales</taxon>
        <taxon>Paracoccaceae</taxon>
        <taxon>Rhodovulum</taxon>
    </lineage>
</organism>
<reference evidence="2 3" key="1">
    <citation type="submission" date="2019-03" db="EMBL/GenBank/DDBJ databases">
        <title>Genomic Encyclopedia of Type Strains, Phase IV (KMG-IV): sequencing the most valuable type-strain genomes for metagenomic binning, comparative biology and taxonomic classification.</title>
        <authorList>
            <person name="Goeker M."/>
        </authorList>
    </citation>
    <scope>NUCLEOTIDE SEQUENCE [LARGE SCALE GENOMIC DNA]</scope>
    <source>
        <strain evidence="2 3">DSM 2781</strain>
    </source>
</reference>
<dbReference type="Proteomes" id="UP000295733">
    <property type="component" value="Unassembled WGS sequence"/>
</dbReference>
<gene>
    <name evidence="2" type="ORF">EV656_101577</name>
</gene>
<dbReference type="GO" id="GO:0044780">
    <property type="term" value="P:bacterial-type flagellum assembly"/>
    <property type="evidence" value="ECO:0007669"/>
    <property type="project" value="InterPro"/>
</dbReference>
<keyword evidence="3" id="KW-1185">Reference proteome</keyword>
<evidence type="ECO:0000256" key="1">
    <source>
        <dbReference type="SAM" id="MobiDB-lite"/>
    </source>
</evidence>
<dbReference type="InterPro" id="IPR036679">
    <property type="entry name" value="FlgN-like_sf"/>
</dbReference>
<proteinExistence type="predicted"/>
<protein>
    <recommendedName>
        <fullName evidence="4">FlgN protein</fullName>
    </recommendedName>
</protein>
<sequence>MSPADALLDLLERERRALTRADFDALARLADEKTRITAELPRAPRPDPECRARLRAAADRNARLLQGLRNGLAAAALHLADLRAGHPLRTYGSDGQRLALSGAPGAPIRRA</sequence>
<comment type="caution">
    <text evidence="2">The sequence shown here is derived from an EMBL/GenBank/DDBJ whole genome shotgun (WGS) entry which is preliminary data.</text>
</comment>
<dbReference type="EMBL" id="SLXL01000001">
    <property type="protein sequence ID" value="TCP27668.1"/>
    <property type="molecule type" value="Genomic_DNA"/>
</dbReference>
<evidence type="ECO:0000313" key="3">
    <source>
        <dbReference type="Proteomes" id="UP000295733"/>
    </source>
</evidence>
<dbReference type="Gene3D" id="1.20.58.300">
    <property type="entry name" value="FlgN-like"/>
    <property type="match status" value="1"/>
</dbReference>
<dbReference type="AlphaFoldDB" id="A0A4R2P0T2"/>
<dbReference type="RefSeq" id="WP_132599238.1">
    <property type="nucleotide sequence ID" value="NZ_NRRP01000004.1"/>
</dbReference>
<name>A0A4R2P0T2_RHOAD</name>